<comment type="subcellular location">
    <subcellularLocation>
        <location evidence="1">Membrane</location>
        <topology evidence="1">Multi-pass membrane protein</topology>
    </subcellularLocation>
</comment>
<evidence type="ECO:0000256" key="3">
    <source>
        <dbReference type="ARBA" id="ARBA00022679"/>
    </source>
</evidence>
<dbReference type="GO" id="GO:0046513">
    <property type="term" value="P:ceramide biosynthetic process"/>
    <property type="evidence" value="ECO:0007669"/>
    <property type="project" value="TreeGrafter"/>
</dbReference>
<evidence type="ECO:0000256" key="9">
    <source>
        <dbReference type="SAM" id="Phobius"/>
    </source>
</evidence>
<evidence type="ECO:0000256" key="4">
    <source>
        <dbReference type="ARBA" id="ARBA00022692"/>
    </source>
</evidence>
<feature type="transmembrane region" description="Helical" evidence="9">
    <location>
        <begin position="113"/>
        <end position="130"/>
    </location>
</feature>
<keyword evidence="4 9" id="KW-0812">Transmembrane</keyword>
<dbReference type="GO" id="GO:0000139">
    <property type="term" value="C:Golgi membrane"/>
    <property type="evidence" value="ECO:0007669"/>
    <property type="project" value="TreeGrafter"/>
</dbReference>
<dbReference type="InterPro" id="IPR025749">
    <property type="entry name" value="Sphingomyelin_synth-like_dom"/>
</dbReference>
<protein>
    <submittedName>
        <fullName evidence="11">PAP2 superfamily C-terminal-domain-containing protein</fullName>
    </submittedName>
</protein>
<dbReference type="GO" id="GO:0005886">
    <property type="term" value="C:plasma membrane"/>
    <property type="evidence" value="ECO:0007669"/>
    <property type="project" value="TreeGrafter"/>
</dbReference>
<name>A0AAD5K3W3_9FUNG</name>
<evidence type="ECO:0000313" key="11">
    <source>
        <dbReference type="EMBL" id="KAI9253858.1"/>
    </source>
</evidence>
<accession>A0AAD5K3W3</accession>
<dbReference type="InterPro" id="IPR036938">
    <property type="entry name" value="PAP2/HPO_sf"/>
</dbReference>
<keyword evidence="8 9" id="KW-0472">Membrane</keyword>
<dbReference type="Pfam" id="PF14360">
    <property type="entry name" value="PAP2_C"/>
    <property type="match status" value="1"/>
</dbReference>
<dbReference type="Proteomes" id="UP001209540">
    <property type="component" value="Unassembled WGS sequence"/>
</dbReference>
<keyword evidence="5" id="KW-0746">Sphingolipid metabolism</keyword>
<evidence type="ECO:0000256" key="7">
    <source>
        <dbReference type="ARBA" id="ARBA00023098"/>
    </source>
</evidence>
<keyword evidence="7" id="KW-0443">Lipid metabolism</keyword>
<organism evidence="11 12">
    <name type="scientific">Phascolomyces articulosus</name>
    <dbReference type="NCBI Taxonomy" id="60185"/>
    <lineage>
        <taxon>Eukaryota</taxon>
        <taxon>Fungi</taxon>
        <taxon>Fungi incertae sedis</taxon>
        <taxon>Mucoromycota</taxon>
        <taxon>Mucoromycotina</taxon>
        <taxon>Mucoromycetes</taxon>
        <taxon>Mucorales</taxon>
        <taxon>Lichtheimiaceae</taxon>
        <taxon>Phascolomyces</taxon>
    </lineage>
</organism>
<dbReference type="GO" id="GO:0005789">
    <property type="term" value="C:endoplasmic reticulum membrane"/>
    <property type="evidence" value="ECO:0007669"/>
    <property type="project" value="TreeGrafter"/>
</dbReference>
<dbReference type="EMBL" id="JAIXMP010000025">
    <property type="protein sequence ID" value="KAI9253858.1"/>
    <property type="molecule type" value="Genomic_DNA"/>
</dbReference>
<reference evidence="11" key="1">
    <citation type="journal article" date="2022" name="IScience">
        <title>Evolution of zygomycete secretomes and the origins of terrestrial fungal ecologies.</title>
        <authorList>
            <person name="Chang Y."/>
            <person name="Wang Y."/>
            <person name="Mondo S."/>
            <person name="Ahrendt S."/>
            <person name="Andreopoulos W."/>
            <person name="Barry K."/>
            <person name="Beard J."/>
            <person name="Benny G.L."/>
            <person name="Blankenship S."/>
            <person name="Bonito G."/>
            <person name="Cuomo C."/>
            <person name="Desiro A."/>
            <person name="Gervers K.A."/>
            <person name="Hundley H."/>
            <person name="Kuo A."/>
            <person name="LaButti K."/>
            <person name="Lang B.F."/>
            <person name="Lipzen A."/>
            <person name="O'Donnell K."/>
            <person name="Pangilinan J."/>
            <person name="Reynolds N."/>
            <person name="Sandor L."/>
            <person name="Smith M.E."/>
            <person name="Tsang A."/>
            <person name="Grigoriev I.V."/>
            <person name="Stajich J.E."/>
            <person name="Spatafora J.W."/>
        </authorList>
    </citation>
    <scope>NUCLEOTIDE SEQUENCE</scope>
    <source>
        <strain evidence="11">RSA 2281</strain>
    </source>
</reference>
<comment type="caution">
    <text evidence="11">The sequence shown here is derived from an EMBL/GenBank/DDBJ whole genome shotgun (WGS) entry which is preliminary data.</text>
</comment>
<evidence type="ECO:0000256" key="2">
    <source>
        <dbReference type="ARBA" id="ARBA00005441"/>
    </source>
</evidence>
<feature type="transmembrane region" description="Helical" evidence="9">
    <location>
        <begin position="83"/>
        <end position="101"/>
    </location>
</feature>
<sequence>MYIVGITWMLTSTLCNIERIASVAITSFPDPRPGCEKVSDNFLSKITAHKCGDCMFSGHTVLFVICACAWTTHSPVRRSFSRILVIFTVWTLVAAGSAIVIMNRAHYTVDVLVAWYVGIGNWYSINYLWNEHCIRKGYLKSINWPAQRLLDTDAGYQMLDSPTFDNYSSSGSDASMNEKYYQQQGSSIMNCSRASSNRNMSIGSRTSSEDNSNDLCDKAILAHYYNNGHHQRIVSTTAFTNMVASLDIEEQESYLALPPSSFNL</sequence>
<dbReference type="AlphaFoldDB" id="A0AAD5K3W3"/>
<dbReference type="Gene3D" id="1.20.144.10">
    <property type="entry name" value="Phosphatidic acid phosphatase type 2/haloperoxidase"/>
    <property type="match status" value="1"/>
</dbReference>
<evidence type="ECO:0000256" key="5">
    <source>
        <dbReference type="ARBA" id="ARBA00022919"/>
    </source>
</evidence>
<proteinExistence type="inferred from homology"/>
<dbReference type="InterPro" id="IPR045221">
    <property type="entry name" value="Sphingomyelin_synth-like"/>
</dbReference>
<feature type="domain" description="Sphingomyelin synthase-like" evidence="10">
    <location>
        <begin position="50"/>
        <end position="123"/>
    </location>
</feature>
<dbReference type="PANTHER" id="PTHR21290:SF25">
    <property type="entry name" value="SPHINGOMYELIN SYNTHASE-RELATED PROTEIN 1"/>
    <property type="match status" value="1"/>
</dbReference>
<evidence type="ECO:0000259" key="10">
    <source>
        <dbReference type="Pfam" id="PF14360"/>
    </source>
</evidence>
<keyword evidence="12" id="KW-1185">Reference proteome</keyword>
<dbReference type="CDD" id="cd01610">
    <property type="entry name" value="PAP2_like"/>
    <property type="match status" value="1"/>
</dbReference>
<evidence type="ECO:0000256" key="6">
    <source>
        <dbReference type="ARBA" id="ARBA00022989"/>
    </source>
</evidence>
<comment type="similarity">
    <text evidence="2">Belongs to the sphingomyelin synthase family.</text>
</comment>
<dbReference type="SUPFAM" id="SSF48317">
    <property type="entry name" value="Acid phosphatase/Vanadium-dependent haloperoxidase"/>
    <property type="match status" value="1"/>
</dbReference>
<keyword evidence="3" id="KW-0808">Transferase</keyword>
<evidence type="ECO:0000313" key="12">
    <source>
        <dbReference type="Proteomes" id="UP001209540"/>
    </source>
</evidence>
<evidence type="ECO:0000256" key="8">
    <source>
        <dbReference type="ARBA" id="ARBA00023136"/>
    </source>
</evidence>
<keyword evidence="6 9" id="KW-1133">Transmembrane helix</keyword>
<dbReference type="GO" id="GO:0047493">
    <property type="term" value="F:ceramide cholinephosphotransferase activity"/>
    <property type="evidence" value="ECO:0007669"/>
    <property type="project" value="TreeGrafter"/>
</dbReference>
<gene>
    <name evidence="11" type="ORF">BDA99DRAFT_519187</name>
</gene>
<reference evidence="11" key="2">
    <citation type="submission" date="2023-02" db="EMBL/GenBank/DDBJ databases">
        <authorList>
            <consortium name="DOE Joint Genome Institute"/>
            <person name="Mondo S.J."/>
            <person name="Chang Y."/>
            <person name="Wang Y."/>
            <person name="Ahrendt S."/>
            <person name="Andreopoulos W."/>
            <person name="Barry K."/>
            <person name="Beard J."/>
            <person name="Benny G.L."/>
            <person name="Blankenship S."/>
            <person name="Bonito G."/>
            <person name="Cuomo C."/>
            <person name="Desiro A."/>
            <person name="Gervers K.A."/>
            <person name="Hundley H."/>
            <person name="Kuo A."/>
            <person name="LaButti K."/>
            <person name="Lang B.F."/>
            <person name="Lipzen A."/>
            <person name="O'Donnell K."/>
            <person name="Pangilinan J."/>
            <person name="Reynolds N."/>
            <person name="Sandor L."/>
            <person name="Smith M.W."/>
            <person name="Tsang A."/>
            <person name="Grigoriev I.V."/>
            <person name="Stajich J.E."/>
            <person name="Spatafora J.W."/>
        </authorList>
    </citation>
    <scope>NUCLEOTIDE SEQUENCE</scope>
    <source>
        <strain evidence="11">RSA 2281</strain>
    </source>
</reference>
<dbReference type="GO" id="GO:0033188">
    <property type="term" value="F:sphingomyelin synthase activity"/>
    <property type="evidence" value="ECO:0007669"/>
    <property type="project" value="TreeGrafter"/>
</dbReference>
<dbReference type="PANTHER" id="PTHR21290">
    <property type="entry name" value="SPHINGOMYELIN SYNTHETASE"/>
    <property type="match status" value="1"/>
</dbReference>
<evidence type="ECO:0000256" key="1">
    <source>
        <dbReference type="ARBA" id="ARBA00004141"/>
    </source>
</evidence>